<dbReference type="InterPro" id="IPR027417">
    <property type="entry name" value="P-loop_NTPase"/>
</dbReference>
<dbReference type="InterPro" id="IPR032823">
    <property type="entry name" value="BCA_ABC_TP_C"/>
</dbReference>
<proteinExistence type="predicted"/>
<evidence type="ECO:0000259" key="4">
    <source>
        <dbReference type="PROSITE" id="PS50893"/>
    </source>
</evidence>
<gene>
    <name evidence="5" type="ORF">NWF35_14935</name>
</gene>
<evidence type="ECO:0000256" key="3">
    <source>
        <dbReference type="ARBA" id="ARBA00022840"/>
    </source>
</evidence>
<dbReference type="InterPro" id="IPR003593">
    <property type="entry name" value="AAA+_ATPase"/>
</dbReference>
<evidence type="ECO:0000313" key="5">
    <source>
        <dbReference type="EMBL" id="MDN4595163.1"/>
    </source>
</evidence>
<dbReference type="PROSITE" id="PS50893">
    <property type="entry name" value="ABC_TRANSPORTER_2"/>
    <property type="match status" value="1"/>
</dbReference>
<protein>
    <submittedName>
        <fullName evidence="5">ABC transporter ATP-binding protein</fullName>
    </submittedName>
</protein>
<name>A0ABT8IQW1_9BACL</name>
<evidence type="ECO:0000256" key="2">
    <source>
        <dbReference type="ARBA" id="ARBA00022741"/>
    </source>
</evidence>
<evidence type="ECO:0000256" key="1">
    <source>
        <dbReference type="ARBA" id="ARBA00022448"/>
    </source>
</evidence>
<dbReference type="InterPro" id="IPR003439">
    <property type="entry name" value="ABC_transporter-like_ATP-bd"/>
</dbReference>
<dbReference type="CDD" id="cd03219">
    <property type="entry name" value="ABC_Mj1267_LivG_branched"/>
    <property type="match status" value="1"/>
</dbReference>
<dbReference type="SUPFAM" id="SSF52540">
    <property type="entry name" value="P-loop containing nucleoside triphosphate hydrolases"/>
    <property type="match status" value="1"/>
</dbReference>
<dbReference type="PANTHER" id="PTHR45772">
    <property type="entry name" value="CONSERVED COMPONENT OF ABC TRANSPORTER FOR NATURAL AMINO ACIDS-RELATED"/>
    <property type="match status" value="1"/>
</dbReference>
<keyword evidence="3 5" id="KW-0067">ATP-binding</keyword>
<keyword evidence="1" id="KW-0813">Transport</keyword>
<sequence>MFLRVENITKTFGGLAAVSDVSFMVERGSITAIIGPNGAGKSTLFNLISGMHLPTSGRIFFNDTDVTKLPAHKIARLGIARTFQTTHLFAQETVLDNVIIGHRLRTRSNLFDAILRTPRLRREERECRERAMEALAFVGVDHLADQPVGAVSQEAQKRIAIALCIVTEPQLILLDEIAGGLNPEETAGVVELIQKLVQHGFTVCFIEHKMPMVMKLADKIIVLHHGRKIAEGTPAEVSNDETVIKAYLGGEHVAASF</sequence>
<evidence type="ECO:0000313" key="6">
    <source>
        <dbReference type="Proteomes" id="UP001174196"/>
    </source>
</evidence>
<dbReference type="EMBL" id="JANRHH010000052">
    <property type="protein sequence ID" value="MDN4595163.1"/>
    <property type="molecule type" value="Genomic_DNA"/>
</dbReference>
<comment type="caution">
    <text evidence="5">The sequence shown here is derived from an EMBL/GenBank/DDBJ whole genome shotgun (WGS) entry which is preliminary data.</text>
</comment>
<dbReference type="SMART" id="SM00382">
    <property type="entry name" value="AAA"/>
    <property type="match status" value="1"/>
</dbReference>
<accession>A0ABT8IQW1</accession>
<keyword evidence="2" id="KW-0547">Nucleotide-binding</keyword>
<dbReference type="Pfam" id="PF12399">
    <property type="entry name" value="BCA_ABC_TP_C"/>
    <property type="match status" value="1"/>
</dbReference>
<dbReference type="GO" id="GO:0005524">
    <property type="term" value="F:ATP binding"/>
    <property type="evidence" value="ECO:0007669"/>
    <property type="project" value="UniProtKB-KW"/>
</dbReference>
<dbReference type="RefSeq" id="WP_301240176.1">
    <property type="nucleotide sequence ID" value="NZ_JANRHH010000052.1"/>
</dbReference>
<keyword evidence="6" id="KW-1185">Reference proteome</keyword>
<feature type="domain" description="ABC transporter" evidence="4">
    <location>
        <begin position="3"/>
        <end position="250"/>
    </location>
</feature>
<dbReference type="InterPro" id="IPR051120">
    <property type="entry name" value="ABC_AA/LPS_Transport"/>
</dbReference>
<dbReference type="Proteomes" id="UP001174196">
    <property type="component" value="Unassembled WGS sequence"/>
</dbReference>
<dbReference type="PANTHER" id="PTHR45772:SF7">
    <property type="entry name" value="AMINO ACID ABC TRANSPORTER ATP-BINDING PROTEIN"/>
    <property type="match status" value="1"/>
</dbReference>
<dbReference type="Pfam" id="PF00005">
    <property type="entry name" value="ABC_tran"/>
    <property type="match status" value="1"/>
</dbReference>
<organism evidence="5 6">
    <name type="scientific">Polycladomyces subterraneus</name>
    <dbReference type="NCBI Taxonomy" id="1016997"/>
    <lineage>
        <taxon>Bacteria</taxon>
        <taxon>Bacillati</taxon>
        <taxon>Bacillota</taxon>
        <taxon>Bacilli</taxon>
        <taxon>Bacillales</taxon>
        <taxon>Thermoactinomycetaceae</taxon>
        <taxon>Polycladomyces</taxon>
    </lineage>
</organism>
<reference evidence="5" key="1">
    <citation type="submission" date="2022-08" db="EMBL/GenBank/DDBJ databases">
        <title>Polycladomyces zharkentsis sp. nov., a novel thermophilic CMC and starch-degrading bacterium isolated from a geothermal spring in Kazakhstan.</title>
        <authorList>
            <person name="Mashzhan A."/>
            <person name="Kistaubaeva A."/>
            <person name="Javier-Lopez R."/>
            <person name="Birkeland N.-K."/>
        </authorList>
    </citation>
    <scope>NUCLEOTIDE SEQUENCE</scope>
    <source>
        <strain evidence="5">KSR 13</strain>
    </source>
</reference>
<dbReference type="Gene3D" id="3.40.50.300">
    <property type="entry name" value="P-loop containing nucleotide triphosphate hydrolases"/>
    <property type="match status" value="1"/>
</dbReference>